<dbReference type="GO" id="GO:0055037">
    <property type="term" value="C:recycling endosome"/>
    <property type="evidence" value="ECO:0007669"/>
    <property type="project" value="TreeGrafter"/>
</dbReference>
<dbReference type="GO" id="GO:0006826">
    <property type="term" value="P:iron ion transport"/>
    <property type="evidence" value="ECO:0007669"/>
    <property type="project" value="TreeGrafter"/>
</dbReference>
<dbReference type="PRINTS" id="PR00422">
    <property type="entry name" value="TRANSFERRIN"/>
</dbReference>
<proteinExistence type="predicted"/>
<evidence type="ECO:0000313" key="2">
    <source>
        <dbReference type="EMBL" id="CAD7653663.1"/>
    </source>
</evidence>
<keyword evidence="3" id="KW-1185">Reference proteome</keyword>
<protein>
    <recommendedName>
        <fullName evidence="1">Transferrin-like domain-containing protein</fullName>
    </recommendedName>
</protein>
<gene>
    <name evidence="2" type="ORF">ONB1V03_LOCUS10316</name>
</gene>
<dbReference type="CDD" id="cd13529">
    <property type="entry name" value="PBP2_transferrin"/>
    <property type="match status" value="1"/>
</dbReference>
<dbReference type="Pfam" id="PF00405">
    <property type="entry name" value="Transferrin"/>
    <property type="match status" value="1"/>
</dbReference>
<evidence type="ECO:0000313" key="3">
    <source>
        <dbReference type="Proteomes" id="UP000728032"/>
    </source>
</evidence>
<dbReference type="EMBL" id="OC921752">
    <property type="protein sequence ID" value="CAD7653663.1"/>
    <property type="molecule type" value="Genomic_DNA"/>
</dbReference>
<dbReference type="GO" id="GO:0005769">
    <property type="term" value="C:early endosome"/>
    <property type="evidence" value="ECO:0007669"/>
    <property type="project" value="TreeGrafter"/>
</dbReference>
<dbReference type="PROSITE" id="PS51408">
    <property type="entry name" value="TRANSFERRIN_LIKE_4"/>
    <property type="match status" value="1"/>
</dbReference>
<dbReference type="GO" id="GO:0005615">
    <property type="term" value="C:extracellular space"/>
    <property type="evidence" value="ECO:0007669"/>
    <property type="project" value="TreeGrafter"/>
</dbReference>
<feature type="domain" description="Transferrin-like" evidence="1">
    <location>
        <begin position="3"/>
        <end position="258"/>
    </location>
</feature>
<dbReference type="PANTHER" id="PTHR11485:SF57">
    <property type="entry name" value="TRANSFERRIN"/>
    <property type="match status" value="1"/>
</dbReference>
<dbReference type="SUPFAM" id="SSF53850">
    <property type="entry name" value="Periplasmic binding protein-like II"/>
    <property type="match status" value="1"/>
</dbReference>
<evidence type="ECO:0000259" key="1">
    <source>
        <dbReference type="PROSITE" id="PS51408"/>
    </source>
</evidence>
<dbReference type="AlphaFoldDB" id="A0A7R9QPI3"/>
<accession>A0A7R9QPI3</accession>
<feature type="non-terminal residue" evidence="2">
    <location>
        <position position="1"/>
    </location>
</feature>
<dbReference type="GO" id="GO:0005886">
    <property type="term" value="C:plasma membrane"/>
    <property type="evidence" value="ECO:0007669"/>
    <property type="project" value="TreeGrafter"/>
</dbReference>
<dbReference type="OrthoDB" id="5914301at2759"/>
<dbReference type="PANTHER" id="PTHR11485">
    <property type="entry name" value="TRANSFERRIN"/>
    <property type="match status" value="1"/>
</dbReference>
<dbReference type="SMART" id="SM00094">
    <property type="entry name" value="TR_FER"/>
    <property type="match status" value="1"/>
</dbReference>
<dbReference type="InterPro" id="IPR001156">
    <property type="entry name" value="Transferrin-like_dom"/>
</dbReference>
<dbReference type="EMBL" id="CAJPVJ010006927">
    <property type="protein sequence ID" value="CAG2170850.1"/>
    <property type="molecule type" value="Genomic_DNA"/>
</dbReference>
<organism evidence="2">
    <name type="scientific">Oppiella nova</name>
    <dbReference type="NCBI Taxonomy" id="334625"/>
    <lineage>
        <taxon>Eukaryota</taxon>
        <taxon>Metazoa</taxon>
        <taxon>Ecdysozoa</taxon>
        <taxon>Arthropoda</taxon>
        <taxon>Chelicerata</taxon>
        <taxon>Arachnida</taxon>
        <taxon>Acari</taxon>
        <taxon>Acariformes</taxon>
        <taxon>Sarcoptiformes</taxon>
        <taxon>Oribatida</taxon>
        <taxon>Brachypylina</taxon>
        <taxon>Oppioidea</taxon>
        <taxon>Oppiidae</taxon>
        <taxon>Oppiella</taxon>
    </lineage>
</organism>
<sequence length="258" mass="29174">VRIRFCVADSVYDQCVRMSDNVPGTFSCINARDKYDCMRLLDRDEADIVNLDAEDLYLAGRLYALEPFVVEEVNGNIYKHRSGALVHRNININSISDLKGRRACLGAYNSDSGWNIPVGLLLATDTLVPDCRGEIDSVHQFFGPSCAAGKWANDSYLDHELKRRHPNLCSLCKDPQMCGDRDPYAGEEGAIKCLIEGEGQVAFTTIETTDNYFKTRPEERDNYQFLCLDGSRMPITRRACEWARKPTNAFVIRKGRDK</sequence>
<dbReference type="Proteomes" id="UP000728032">
    <property type="component" value="Unassembled WGS sequence"/>
</dbReference>
<reference evidence="2" key="1">
    <citation type="submission" date="2020-11" db="EMBL/GenBank/DDBJ databases">
        <authorList>
            <person name="Tran Van P."/>
        </authorList>
    </citation>
    <scope>NUCLEOTIDE SEQUENCE</scope>
</reference>
<dbReference type="Gene3D" id="3.40.190.10">
    <property type="entry name" value="Periplasmic binding protein-like II"/>
    <property type="match status" value="2"/>
</dbReference>
<name>A0A7R9QPI3_9ACAR</name>